<dbReference type="RefSeq" id="WP_074833012.1">
    <property type="nucleotide sequence ID" value="NZ_FOAT01000007.1"/>
</dbReference>
<dbReference type="SUPFAM" id="SSF47413">
    <property type="entry name" value="lambda repressor-like DNA-binding domains"/>
    <property type="match status" value="1"/>
</dbReference>
<dbReference type="InterPro" id="IPR010982">
    <property type="entry name" value="Lambda_DNA-bd_dom_sf"/>
</dbReference>
<name>A0A1H7KLN1_RUMAL</name>
<dbReference type="AlphaFoldDB" id="A0A1H7KLN1"/>
<reference evidence="1 2" key="1">
    <citation type="submission" date="2016-10" db="EMBL/GenBank/DDBJ databases">
        <authorList>
            <person name="de Groot N.N."/>
        </authorList>
    </citation>
    <scope>NUCLEOTIDE SEQUENCE [LARGE SCALE GENOMIC DNA]</scope>
    <source>
        <strain evidence="1 2">KH2T6</strain>
    </source>
</reference>
<dbReference type="GO" id="GO:0003677">
    <property type="term" value="F:DNA binding"/>
    <property type="evidence" value="ECO:0007669"/>
    <property type="project" value="InterPro"/>
</dbReference>
<sequence>MRKKENKISLHRRIWCKIRFWQKLNDVDDETLARYLMLSVRTLREYDSDAGNLSLERLENFMASTGLSLDLLINF</sequence>
<gene>
    <name evidence="1" type="ORF">SAMN05216469_10717</name>
</gene>
<proteinExistence type="predicted"/>
<organism evidence="1 2">
    <name type="scientific">Ruminococcus albus</name>
    <dbReference type="NCBI Taxonomy" id="1264"/>
    <lineage>
        <taxon>Bacteria</taxon>
        <taxon>Bacillati</taxon>
        <taxon>Bacillota</taxon>
        <taxon>Clostridia</taxon>
        <taxon>Eubacteriales</taxon>
        <taxon>Oscillospiraceae</taxon>
        <taxon>Ruminococcus</taxon>
    </lineage>
</organism>
<evidence type="ECO:0000313" key="1">
    <source>
        <dbReference type="EMBL" id="SEK87773.1"/>
    </source>
</evidence>
<dbReference type="Proteomes" id="UP000186015">
    <property type="component" value="Unassembled WGS sequence"/>
</dbReference>
<protein>
    <recommendedName>
        <fullName evidence="3">XRE family transcriptional regulator</fullName>
    </recommendedName>
</protein>
<dbReference type="OrthoDB" id="1822820at2"/>
<dbReference type="EMBL" id="FOAT01000007">
    <property type="protein sequence ID" value="SEK87773.1"/>
    <property type="molecule type" value="Genomic_DNA"/>
</dbReference>
<accession>A0A1H7KLN1</accession>
<evidence type="ECO:0000313" key="2">
    <source>
        <dbReference type="Proteomes" id="UP000186015"/>
    </source>
</evidence>
<evidence type="ECO:0008006" key="3">
    <source>
        <dbReference type="Google" id="ProtNLM"/>
    </source>
</evidence>